<dbReference type="RefSeq" id="WP_097186266.1">
    <property type="nucleotide sequence ID" value="NZ_OBQK01000001.1"/>
</dbReference>
<dbReference type="EMBL" id="OBQK01000001">
    <property type="protein sequence ID" value="SOC51079.1"/>
    <property type="molecule type" value="Genomic_DNA"/>
</dbReference>
<proteinExistence type="predicted"/>
<evidence type="ECO:0008006" key="3">
    <source>
        <dbReference type="Google" id="ProtNLM"/>
    </source>
</evidence>
<reference evidence="2" key="1">
    <citation type="submission" date="2017-08" db="EMBL/GenBank/DDBJ databases">
        <authorList>
            <person name="Varghese N."/>
            <person name="Submissions S."/>
        </authorList>
    </citation>
    <scope>NUCLEOTIDE SEQUENCE [LARGE SCALE GENOMIC DNA]</scope>
    <source>
        <strain evidence="2">USBA17B2</strain>
    </source>
</reference>
<dbReference type="InterPro" id="IPR034660">
    <property type="entry name" value="DinB/YfiT-like"/>
</dbReference>
<gene>
    <name evidence="1" type="ORF">SAMN05421879_10114</name>
</gene>
<dbReference type="SUPFAM" id="SSF109854">
    <property type="entry name" value="DinB/YfiT-like putative metalloenzymes"/>
    <property type="match status" value="1"/>
</dbReference>
<dbReference type="Gene3D" id="1.20.120.450">
    <property type="entry name" value="dinb family like domain"/>
    <property type="match status" value="1"/>
</dbReference>
<name>A0A285VAH4_9MICO</name>
<dbReference type="AlphaFoldDB" id="A0A285VAH4"/>
<keyword evidence="2" id="KW-1185">Reference proteome</keyword>
<evidence type="ECO:0000313" key="1">
    <source>
        <dbReference type="EMBL" id="SOC51079.1"/>
    </source>
</evidence>
<accession>A0A285VAH4</accession>
<dbReference type="Proteomes" id="UP000219688">
    <property type="component" value="Unassembled WGS sequence"/>
</dbReference>
<dbReference type="Pfam" id="PF04978">
    <property type="entry name" value="MST"/>
    <property type="match status" value="1"/>
</dbReference>
<sequence>MATGNRSPQPGDGAERDILTGWLAFHRDALSAKCDGLTDEQLVERAVEPSTLSLLGLVRHMAEMERAYGVWALGPQADLEWVWGSYENDAEDDIDCDVTMVAESMRVWQGEIRKTDDALGSHPSWDELCDGNGFSVRWNLVKLIGEYARHNGHADLIRERIDGQTGE</sequence>
<protein>
    <recommendedName>
        <fullName evidence="3">DinB superfamily protein</fullName>
    </recommendedName>
</protein>
<evidence type="ECO:0000313" key="2">
    <source>
        <dbReference type="Proteomes" id="UP000219688"/>
    </source>
</evidence>
<dbReference type="InterPro" id="IPR007061">
    <property type="entry name" value="MST-like"/>
</dbReference>
<organism evidence="1 2">
    <name type="scientific">Ornithinimicrobium cerasi</name>
    <dbReference type="NCBI Taxonomy" id="2248773"/>
    <lineage>
        <taxon>Bacteria</taxon>
        <taxon>Bacillati</taxon>
        <taxon>Actinomycetota</taxon>
        <taxon>Actinomycetes</taxon>
        <taxon>Micrococcales</taxon>
        <taxon>Ornithinimicrobiaceae</taxon>
        <taxon>Ornithinimicrobium</taxon>
    </lineage>
</organism>